<feature type="region of interest" description="Disordered" evidence="1">
    <location>
        <begin position="1"/>
        <end position="75"/>
    </location>
</feature>
<proteinExistence type="predicted"/>
<feature type="compositionally biased region" description="Basic and acidic residues" evidence="1">
    <location>
        <begin position="1"/>
        <end position="13"/>
    </location>
</feature>
<protein>
    <submittedName>
        <fullName evidence="2">Uncharacterized protein</fullName>
    </submittedName>
</protein>
<reference evidence="2" key="1">
    <citation type="journal article" date="2022" name="bioRxiv">
        <title>Sequencing and chromosome-scale assembly of the giantPleurodeles waltlgenome.</title>
        <authorList>
            <person name="Brown T."/>
            <person name="Elewa A."/>
            <person name="Iarovenko S."/>
            <person name="Subramanian E."/>
            <person name="Araus A.J."/>
            <person name="Petzold A."/>
            <person name="Susuki M."/>
            <person name="Suzuki K.-i.T."/>
            <person name="Hayashi T."/>
            <person name="Toyoda A."/>
            <person name="Oliveira C."/>
            <person name="Osipova E."/>
            <person name="Leigh N.D."/>
            <person name="Simon A."/>
            <person name="Yun M.H."/>
        </authorList>
    </citation>
    <scope>NUCLEOTIDE SEQUENCE</scope>
    <source>
        <strain evidence="2">20211129_DDA</strain>
        <tissue evidence="2">Liver</tissue>
    </source>
</reference>
<organism evidence="2 3">
    <name type="scientific">Pleurodeles waltl</name>
    <name type="common">Iberian ribbed newt</name>
    <dbReference type="NCBI Taxonomy" id="8319"/>
    <lineage>
        <taxon>Eukaryota</taxon>
        <taxon>Metazoa</taxon>
        <taxon>Chordata</taxon>
        <taxon>Craniata</taxon>
        <taxon>Vertebrata</taxon>
        <taxon>Euteleostomi</taxon>
        <taxon>Amphibia</taxon>
        <taxon>Batrachia</taxon>
        <taxon>Caudata</taxon>
        <taxon>Salamandroidea</taxon>
        <taxon>Salamandridae</taxon>
        <taxon>Pleurodelinae</taxon>
        <taxon>Pleurodeles</taxon>
    </lineage>
</organism>
<sequence>MRSECGRRQDRLGGQRTPAPPHRQIGGAAEWTGPEGLTTERKSGTGYETSGGSGLPRSHGAERAGERPTGLRPSEGGVAALWGCTLLHTTRALNTAVSRRGHYHNRRTVPRGGAKGSSAAAVLLSPSAAPMPPKMFCLAPLMWCEEAQASVMKRGPSPITGEATCMPLYAMKRGPSPIEGEALCMLVITEKRGPSSTEGEALHVVMKGGASANALTFSNKVRGRGEASSLSVADETMLIWGGGVKQQGKISSVVLSQETVVLVYRQQVQAARAGFLEDEEQVGQRISLYEAGWLERMPSGARRQLEEGLNSEDWSNNGTGEVGDGDGQDQIGGAGRT</sequence>
<feature type="region of interest" description="Disordered" evidence="1">
    <location>
        <begin position="302"/>
        <end position="337"/>
    </location>
</feature>
<gene>
    <name evidence="2" type="ORF">NDU88_003120</name>
</gene>
<dbReference type="Proteomes" id="UP001066276">
    <property type="component" value="Chromosome 1_2"/>
</dbReference>
<evidence type="ECO:0000256" key="1">
    <source>
        <dbReference type="SAM" id="MobiDB-lite"/>
    </source>
</evidence>
<keyword evidence="3" id="KW-1185">Reference proteome</keyword>
<evidence type="ECO:0000313" key="2">
    <source>
        <dbReference type="EMBL" id="KAJ1207730.1"/>
    </source>
</evidence>
<accession>A0AAV7W4D9</accession>
<evidence type="ECO:0000313" key="3">
    <source>
        <dbReference type="Proteomes" id="UP001066276"/>
    </source>
</evidence>
<dbReference type="EMBL" id="JANPWB010000002">
    <property type="protein sequence ID" value="KAJ1207730.1"/>
    <property type="molecule type" value="Genomic_DNA"/>
</dbReference>
<name>A0AAV7W4D9_PLEWA</name>
<comment type="caution">
    <text evidence="2">The sequence shown here is derived from an EMBL/GenBank/DDBJ whole genome shotgun (WGS) entry which is preliminary data.</text>
</comment>
<dbReference type="AlphaFoldDB" id="A0AAV7W4D9"/>